<dbReference type="PRINTS" id="PR00419">
    <property type="entry name" value="ADXRDTASE"/>
</dbReference>
<reference evidence="2" key="1">
    <citation type="submission" date="2017-09" db="EMBL/GenBank/DDBJ databases">
        <title>Depth-based differentiation of microbial function through sediment-hosted aquifers and enrichment of novel symbionts in the deep terrestrial subsurface.</title>
        <authorList>
            <person name="Probst A.J."/>
            <person name="Ladd B."/>
            <person name="Jarett J.K."/>
            <person name="Geller-Mcgrath D.E."/>
            <person name="Sieber C.M.K."/>
            <person name="Emerson J.B."/>
            <person name="Anantharaman K."/>
            <person name="Thomas B.C."/>
            <person name="Malmstrom R."/>
            <person name="Stieglmeier M."/>
            <person name="Klingl A."/>
            <person name="Woyke T."/>
            <person name="Ryan C.M."/>
            <person name="Banfield J.F."/>
        </authorList>
    </citation>
    <scope>NUCLEOTIDE SEQUENCE [LARGE SCALE GENOMIC DNA]</scope>
</reference>
<dbReference type="PROSITE" id="PS51257">
    <property type="entry name" value="PROKAR_LIPOPROTEIN"/>
    <property type="match status" value="1"/>
</dbReference>
<dbReference type="EMBL" id="PFEE01000050">
    <property type="protein sequence ID" value="PJE63628.1"/>
    <property type="molecule type" value="Genomic_DNA"/>
</dbReference>
<evidence type="ECO:0000313" key="1">
    <source>
        <dbReference type="EMBL" id="PJE63628.1"/>
    </source>
</evidence>
<evidence type="ECO:0000313" key="2">
    <source>
        <dbReference type="Proteomes" id="UP000231569"/>
    </source>
</evidence>
<comment type="caution">
    <text evidence="1">The sequence shown here is derived from an EMBL/GenBank/DDBJ whole genome shotgun (WGS) entry which is preliminary data.</text>
</comment>
<dbReference type="Gene3D" id="3.50.50.60">
    <property type="entry name" value="FAD/NAD(P)-binding domain"/>
    <property type="match status" value="2"/>
</dbReference>
<dbReference type="InterPro" id="IPR036188">
    <property type="entry name" value="FAD/NAD-bd_sf"/>
</dbReference>
<accession>A0A2M8KUL8</accession>
<dbReference type="PANTHER" id="PTHR43734:SF1">
    <property type="entry name" value="PHYTOENE DESATURASE"/>
    <property type="match status" value="1"/>
</dbReference>
<dbReference type="Proteomes" id="UP000231569">
    <property type="component" value="Unassembled WGS sequence"/>
</dbReference>
<proteinExistence type="predicted"/>
<dbReference type="SUPFAM" id="SSF51905">
    <property type="entry name" value="FAD/NAD(P)-binding domain"/>
    <property type="match status" value="1"/>
</dbReference>
<evidence type="ECO:0008006" key="3">
    <source>
        <dbReference type="Google" id="ProtNLM"/>
    </source>
</evidence>
<dbReference type="PANTHER" id="PTHR43734">
    <property type="entry name" value="PHYTOENE DESATURASE"/>
    <property type="match status" value="1"/>
</dbReference>
<protein>
    <recommendedName>
        <fullName evidence="3">FAD-dependent oxidoreductase</fullName>
    </recommendedName>
</protein>
<name>A0A2M8KUL8_9BACT</name>
<dbReference type="AlphaFoldDB" id="A0A2M8KUL8"/>
<organism evidence="1 2">
    <name type="scientific">Candidatus Roizmanbacteria bacterium CG10_big_fil_rev_8_21_14_0_10_45_7</name>
    <dbReference type="NCBI Taxonomy" id="1974854"/>
    <lineage>
        <taxon>Bacteria</taxon>
        <taxon>Candidatus Roizmaniibacteriota</taxon>
    </lineage>
</organism>
<feature type="non-terminal residue" evidence="1">
    <location>
        <position position="188"/>
    </location>
</feature>
<sequence length="188" mass="21480">MKRRIIIIGSGIGGLACSCLLSKQGYEVDIFEKNKVIGGKAEKLLLPHTFSEAFHIFFTYLDLPLEKYINLKPIDLPHSNNPFLNPYRFSYIYNNYDSPWDLFKPHVAYRVLREVLFPKKNSTAYVADTLVPSLITLAKKYGVLIRTNTAVAHIRIAQEQVVGITTEEGRQYDADIVISNVDYQYTET</sequence>
<gene>
    <name evidence="1" type="ORF">COU89_02260</name>
</gene>
<dbReference type="Pfam" id="PF13450">
    <property type="entry name" value="NAD_binding_8"/>
    <property type="match status" value="1"/>
</dbReference>